<reference evidence="2" key="1">
    <citation type="submission" date="2021-12" db="EMBL/GenBank/DDBJ databases">
        <title>Convergent genome expansion in fungi linked to evolution of root-endophyte symbiosis.</title>
        <authorList>
            <consortium name="DOE Joint Genome Institute"/>
            <person name="Ke Y.-H."/>
            <person name="Bonito G."/>
            <person name="Liao H.-L."/>
            <person name="Looney B."/>
            <person name="Rojas-Flechas A."/>
            <person name="Nash J."/>
            <person name="Hameed K."/>
            <person name="Schadt C."/>
            <person name="Martin F."/>
            <person name="Crous P.W."/>
            <person name="Miettinen O."/>
            <person name="Magnuson J.K."/>
            <person name="Labbe J."/>
            <person name="Jacobson D."/>
            <person name="Doktycz M.J."/>
            <person name="Veneault-Fourrey C."/>
            <person name="Kuo A."/>
            <person name="Mondo S."/>
            <person name="Calhoun S."/>
            <person name="Riley R."/>
            <person name="Ohm R."/>
            <person name="LaButti K."/>
            <person name="Andreopoulos B."/>
            <person name="Pangilinan J."/>
            <person name="Nolan M."/>
            <person name="Tritt A."/>
            <person name="Clum A."/>
            <person name="Lipzen A."/>
            <person name="Daum C."/>
            <person name="Barry K."/>
            <person name="Grigoriev I.V."/>
            <person name="Vilgalys R."/>
        </authorList>
    </citation>
    <scope>NUCLEOTIDE SEQUENCE</scope>
    <source>
        <strain evidence="2">PMI_201</strain>
    </source>
</reference>
<sequence length="870" mass="100205">MTAKTEKLTAVTTTRESSTDLGSLAKKEKYQHPKFGELDLTKDQYDRYERLVYSAREFANCFSFKRSRMLEWLWSWEYIALHRVNRVDSETFERFLVPAEKILALRKKQDKKKINKGLYKQICDVAGDYLLNYTGSIYNQEFDVLYFIGQILWNFYERYPKHIPMNTGKKDPLEHALECIHSFSDSKLVTLIPEVGALVPNLRSRNSELSQWDDGRLYGLSQRVLKLLKCEGSDDGKGVEESGYTINLRRGLARHTSSLDAGQLLNHALRLARKIHGKYHPITWDLTEKLGRFYLNDACSYTLQYYFSDVKGDKVRGVQKLYEDFLNGALEGTNHQSVNVELFRESIAPTLVDFYKNHDQDNKARVLLWKFTESISSELYAEFFNPFSPPYIKIRGRNQLFSAISRLDGCGVFSNFNYNSLETAIFAFDKVVLLSVEPSDEEKMMKWHPLVERLPIAENLGHVDMPSEWIPGLPAGYQPRPFRRSEDNCMVLELPYITYRNFKTSQCYRFGSSYAFYCKGSLSHPTLSKWRTLDNALGKSGLFDVYMLNDVFFVHFPNDPIPAFLLVDSGRGGIEEYVYDKETGSIVARNGPSEKSSSVDNEQKSTPPGQLENPGILKSLNLSHGEAVLGLFNDTPGDLAVIDHQIANGFNLVSAEWIDWRRFVLHNCPPERQPKLMAADGTPIPVLGYIYGTWTDFNLAKSWGGLQVYVVQAKFELSKDIKMPDTRRRQLASSCHFVLSPDDLCNLRETTLSLEDVRKTCTLLNPSLVRFMNRHHMEPQMMCYCFGSTPPDDFEGVKTSSCSKTGYGLMAELSRRDAWDNEFADLYWNKATWKSRREKLEEQAKVETAMRKEWDENYVKGSRHWISVWQ</sequence>
<feature type="compositionally biased region" description="Polar residues" evidence="1">
    <location>
        <begin position="593"/>
        <end position="608"/>
    </location>
</feature>
<dbReference type="GeneID" id="70250540"/>
<proteinExistence type="predicted"/>
<evidence type="ECO:0000256" key="1">
    <source>
        <dbReference type="SAM" id="MobiDB-lite"/>
    </source>
</evidence>
<dbReference type="AlphaFoldDB" id="A0AAD4KR84"/>
<evidence type="ECO:0000313" key="2">
    <source>
        <dbReference type="EMBL" id="KAH8698644.1"/>
    </source>
</evidence>
<dbReference type="RefSeq" id="XP_046073108.1">
    <property type="nucleotide sequence ID" value="XM_046220253.1"/>
</dbReference>
<evidence type="ECO:0000313" key="3">
    <source>
        <dbReference type="Proteomes" id="UP001201262"/>
    </source>
</evidence>
<organism evidence="2 3">
    <name type="scientific">Talaromyces proteolyticus</name>
    <dbReference type="NCBI Taxonomy" id="1131652"/>
    <lineage>
        <taxon>Eukaryota</taxon>
        <taxon>Fungi</taxon>
        <taxon>Dikarya</taxon>
        <taxon>Ascomycota</taxon>
        <taxon>Pezizomycotina</taxon>
        <taxon>Eurotiomycetes</taxon>
        <taxon>Eurotiomycetidae</taxon>
        <taxon>Eurotiales</taxon>
        <taxon>Trichocomaceae</taxon>
        <taxon>Talaromyces</taxon>
        <taxon>Talaromyces sect. Bacilispori</taxon>
    </lineage>
</organism>
<accession>A0AAD4KR84</accession>
<keyword evidence="3" id="KW-1185">Reference proteome</keyword>
<dbReference type="EMBL" id="JAJTJA010000005">
    <property type="protein sequence ID" value="KAH8698644.1"/>
    <property type="molecule type" value="Genomic_DNA"/>
</dbReference>
<feature type="region of interest" description="Disordered" evidence="1">
    <location>
        <begin position="588"/>
        <end position="613"/>
    </location>
</feature>
<dbReference type="Proteomes" id="UP001201262">
    <property type="component" value="Unassembled WGS sequence"/>
</dbReference>
<comment type="caution">
    <text evidence="2">The sequence shown here is derived from an EMBL/GenBank/DDBJ whole genome shotgun (WGS) entry which is preliminary data.</text>
</comment>
<name>A0AAD4KR84_9EURO</name>
<gene>
    <name evidence="2" type="ORF">BGW36DRAFT_426339</name>
</gene>
<protein>
    <submittedName>
        <fullName evidence="2">Uncharacterized protein</fullName>
    </submittedName>
</protein>